<evidence type="ECO:0000256" key="9">
    <source>
        <dbReference type="HAMAP-Rule" id="MF_00236"/>
    </source>
</evidence>
<evidence type="ECO:0000256" key="2">
    <source>
        <dbReference type="ARBA" id="ARBA00022448"/>
    </source>
</evidence>
<feature type="region of interest" description="Disordered" evidence="10">
    <location>
        <begin position="30"/>
        <end position="90"/>
    </location>
</feature>
<dbReference type="Gene3D" id="1.20.5.3310">
    <property type="match status" value="1"/>
</dbReference>
<evidence type="ECO:0000256" key="7">
    <source>
        <dbReference type="ARBA" id="ARBA00023010"/>
    </source>
</evidence>
<proteinExistence type="inferred from homology"/>
<evidence type="ECO:0000256" key="4">
    <source>
        <dbReference type="ARBA" id="ARBA00022692"/>
    </source>
</evidence>
<dbReference type="EMBL" id="RCDA01000003">
    <property type="protein sequence ID" value="RLK48139.1"/>
    <property type="molecule type" value="Genomic_DNA"/>
</dbReference>
<keyword evidence="2 9" id="KW-0813">Transport</keyword>
<comment type="subunit">
    <text evidence="9">The Tat system comprises two distinct complexes: a TatABC complex, containing multiple copies of TatA, TatB and TatC subunits, and a separate TatA complex, containing only TatA subunits. Substrates initially bind to the TatABC complex, which probably triggers association of the separate TatA complex to form the active translocon.</text>
</comment>
<name>A0A498BZH1_9GAMM</name>
<keyword evidence="5 9" id="KW-0653">Protein transport</keyword>
<dbReference type="AlphaFoldDB" id="A0A498BZH1"/>
<sequence length="90" mass="9818">MGISPWTLLIVLLIVLLVFGTKKLRNLGGDMGGAIKGFKDAMKEGEEGDKEGEKSEPSKLEQPSGEDEKPTQGHTIEGEHTEKSRDRHSS</sequence>
<feature type="compositionally biased region" description="Basic and acidic residues" evidence="10">
    <location>
        <begin position="37"/>
        <end position="59"/>
    </location>
</feature>
<evidence type="ECO:0000256" key="1">
    <source>
        <dbReference type="ARBA" id="ARBA00004162"/>
    </source>
</evidence>
<keyword evidence="3 9" id="KW-1003">Cell membrane</keyword>
<evidence type="ECO:0000313" key="12">
    <source>
        <dbReference type="Proteomes" id="UP000275461"/>
    </source>
</evidence>
<evidence type="ECO:0000256" key="6">
    <source>
        <dbReference type="ARBA" id="ARBA00022989"/>
    </source>
</evidence>
<dbReference type="NCBIfam" id="TIGR01411">
    <property type="entry name" value="tatAE"/>
    <property type="match status" value="1"/>
</dbReference>
<dbReference type="GO" id="GO:0043953">
    <property type="term" value="P:protein transport by the Tat complex"/>
    <property type="evidence" value="ECO:0007669"/>
    <property type="project" value="UniProtKB-UniRule"/>
</dbReference>
<dbReference type="Proteomes" id="UP000275461">
    <property type="component" value="Unassembled WGS sequence"/>
</dbReference>
<feature type="compositionally biased region" description="Basic and acidic residues" evidence="10">
    <location>
        <begin position="66"/>
        <end position="90"/>
    </location>
</feature>
<dbReference type="PANTHER" id="PTHR42982">
    <property type="entry name" value="SEC-INDEPENDENT PROTEIN TRANSLOCASE PROTEIN TATA"/>
    <property type="match status" value="1"/>
</dbReference>
<dbReference type="OrthoDB" id="7066617at2"/>
<dbReference type="GO" id="GO:0008320">
    <property type="term" value="F:protein transmembrane transporter activity"/>
    <property type="evidence" value="ECO:0007669"/>
    <property type="project" value="UniProtKB-UniRule"/>
</dbReference>
<keyword evidence="8 9" id="KW-0472">Membrane</keyword>
<dbReference type="HAMAP" id="MF_00236">
    <property type="entry name" value="TatA_E"/>
    <property type="match status" value="1"/>
</dbReference>
<dbReference type="InterPro" id="IPR003369">
    <property type="entry name" value="TatA/B/E"/>
</dbReference>
<gene>
    <name evidence="9" type="primary">tatA</name>
    <name evidence="11" type="ORF">DFR31_2016</name>
</gene>
<dbReference type="NCBIfam" id="NF002813">
    <property type="entry name" value="PRK02958.1"/>
    <property type="match status" value="1"/>
</dbReference>
<accession>A0A498BZH1</accession>
<reference evidence="11 12" key="1">
    <citation type="submission" date="2018-10" db="EMBL/GenBank/DDBJ databases">
        <title>Genomic Encyclopedia of Type Strains, Phase IV (KMG-IV): sequencing the most valuable type-strain genomes for metagenomic binning, comparative biology and taxonomic classification.</title>
        <authorList>
            <person name="Goeker M."/>
        </authorList>
    </citation>
    <scope>NUCLEOTIDE SEQUENCE [LARGE SCALE GENOMIC DNA]</scope>
    <source>
        <strain evidence="11 12">DSM 12769</strain>
    </source>
</reference>
<dbReference type="GO" id="GO:0033281">
    <property type="term" value="C:TAT protein transport complex"/>
    <property type="evidence" value="ECO:0007669"/>
    <property type="project" value="UniProtKB-UniRule"/>
</dbReference>
<evidence type="ECO:0000256" key="8">
    <source>
        <dbReference type="ARBA" id="ARBA00023136"/>
    </source>
</evidence>
<evidence type="ECO:0000256" key="10">
    <source>
        <dbReference type="SAM" id="MobiDB-lite"/>
    </source>
</evidence>
<comment type="caution">
    <text evidence="11">The sequence shown here is derived from an EMBL/GenBank/DDBJ whole genome shotgun (WGS) entry which is preliminary data.</text>
</comment>
<dbReference type="InterPro" id="IPR006312">
    <property type="entry name" value="TatA/E"/>
</dbReference>
<evidence type="ECO:0000256" key="5">
    <source>
        <dbReference type="ARBA" id="ARBA00022927"/>
    </source>
</evidence>
<organism evidence="11 12">
    <name type="scientific">Alkalispirillum mobile</name>
    <dbReference type="NCBI Taxonomy" id="85925"/>
    <lineage>
        <taxon>Bacteria</taxon>
        <taxon>Pseudomonadati</taxon>
        <taxon>Pseudomonadota</taxon>
        <taxon>Gammaproteobacteria</taxon>
        <taxon>Chromatiales</taxon>
        <taxon>Ectothiorhodospiraceae</taxon>
        <taxon>Alkalispirillum</taxon>
    </lineage>
</organism>
<comment type="function">
    <text evidence="9">Part of the twin-arginine translocation (Tat) system that transports large folded proteins containing a characteristic twin-arginine motif in their signal peptide across membranes. TatA could form the protein-conducting channel of the Tat system.</text>
</comment>
<dbReference type="RefSeq" id="WP_121442549.1">
    <property type="nucleotide sequence ID" value="NZ_RCDA01000003.1"/>
</dbReference>
<evidence type="ECO:0000313" key="11">
    <source>
        <dbReference type="EMBL" id="RLK48139.1"/>
    </source>
</evidence>
<comment type="similarity">
    <text evidence="9">Belongs to the TatA/E family.</text>
</comment>
<keyword evidence="4 9" id="KW-0812">Transmembrane</keyword>
<evidence type="ECO:0000256" key="3">
    <source>
        <dbReference type="ARBA" id="ARBA00022475"/>
    </source>
</evidence>
<dbReference type="Pfam" id="PF02416">
    <property type="entry name" value="TatA_B_E"/>
    <property type="match status" value="1"/>
</dbReference>
<comment type="subcellular location">
    <subcellularLocation>
        <location evidence="1 9">Cell membrane</location>
        <topology evidence="1 9">Single-pass membrane protein</topology>
    </subcellularLocation>
</comment>
<protein>
    <recommendedName>
        <fullName evidence="9">Sec-independent protein translocase protein TatA</fullName>
    </recommendedName>
</protein>
<keyword evidence="6 9" id="KW-1133">Transmembrane helix</keyword>
<keyword evidence="12" id="KW-1185">Reference proteome</keyword>
<dbReference type="PANTHER" id="PTHR42982:SF1">
    <property type="entry name" value="SEC-INDEPENDENT PROTEIN TRANSLOCASE PROTEIN TATA"/>
    <property type="match status" value="1"/>
</dbReference>
<keyword evidence="7 9" id="KW-0811">Translocation</keyword>